<comment type="caution">
    <text evidence="4">The sequence shown here is derived from an EMBL/GenBank/DDBJ whole genome shotgun (WGS) entry which is preliminary data.</text>
</comment>
<accession>A0ABT9WPQ8</accession>
<dbReference type="Gene3D" id="3.90.870.20">
    <property type="entry name" value="Carbamoyltransferase, C-terminal domain"/>
    <property type="match status" value="1"/>
</dbReference>
<proteinExistence type="inferred from homology"/>
<dbReference type="GO" id="GO:0016740">
    <property type="term" value="F:transferase activity"/>
    <property type="evidence" value="ECO:0007669"/>
    <property type="project" value="UniProtKB-KW"/>
</dbReference>
<dbReference type="Pfam" id="PF02543">
    <property type="entry name" value="Carbam_trans_N"/>
    <property type="match status" value="1"/>
</dbReference>
<evidence type="ECO:0000259" key="3">
    <source>
        <dbReference type="Pfam" id="PF16861"/>
    </source>
</evidence>
<feature type="domain" description="Carbamoyltransferase" evidence="2">
    <location>
        <begin position="22"/>
        <end position="354"/>
    </location>
</feature>
<dbReference type="PANTHER" id="PTHR34847">
    <property type="entry name" value="NODULATION PROTEIN U"/>
    <property type="match status" value="1"/>
</dbReference>
<dbReference type="InterPro" id="IPR003696">
    <property type="entry name" value="Carbtransf_dom"/>
</dbReference>
<reference evidence="4 5" key="1">
    <citation type="submission" date="2023-07" db="EMBL/GenBank/DDBJ databases">
        <title>Genomic Encyclopedia of Type Strains, Phase IV (KMG-IV): sequencing the most valuable type-strain genomes for metagenomic binning, comparative biology and taxonomic classification.</title>
        <authorList>
            <person name="Goeker M."/>
        </authorList>
    </citation>
    <scope>NUCLEOTIDE SEQUENCE [LARGE SCALE GENOMIC DNA]</scope>
    <source>
        <strain evidence="4 5">DSM 23837</strain>
    </source>
</reference>
<dbReference type="InterPro" id="IPR038152">
    <property type="entry name" value="Carbam_trans_C_sf"/>
</dbReference>
<dbReference type="InterPro" id="IPR031730">
    <property type="entry name" value="Carbam_trans_C"/>
</dbReference>
<dbReference type="InterPro" id="IPR043129">
    <property type="entry name" value="ATPase_NBD"/>
</dbReference>
<dbReference type="PANTHER" id="PTHR34847:SF1">
    <property type="entry name" value="NODULATION PROTEIN U"/>
    <property type="match status" value="1"/>
</dbReference>
<dbReference type="RefSeq" id="WP_307227445.1">
    <property type="nucleotide sequence ID" value="NZ_JAUSTT010000005.1"/>
</dbReference>
<evidence type="ECO:0000313" key="4">
    <source>
        <dbReference type="EMBL" id="MDQ0175269.1"/>
    </source>
</evidence>
<dbReference type="EMBL" id="JAUSTT010000005">
    <property type="protein sequence ID" value="MDQ0175269.1"/>
    <property type="molecule type" value="Genomic_DNA"/>
</dbReference>
<dbReference type="Gene3D" id="3.30.420.40">
    <property type="match status" value="2"/>
</dbReference>
<keyword evidence="5" id="KW-1185">Reference proteome</keyword>
<dbReference type="Pfam" id="PF16861">
    <property type="entry name" value="Carbam_trans_C"/>
    <property type="match status" value="1"/>
</dbReference>
<dbReference type="SUPFAM" id="SSF53067">
    <property type="entry name" value="Actin-like ATPase domain"/>
    <property type="match status" value="1"/>
</dbReference>
<dbReference type="CDD" id="cd24098">
    <property type="entry name" value="ASKHA_NBD_TobZ_N"/>
    <property type="match status" value="1"/>
</dbReference>
<evidence type="ECO:0000313" key="5">
    <source>
        <dbReference type="Proteomes" id="UP001223586"/>
    </source>
</evidence>
<dbReference type="EC" id="2.1.3.-" evidence="4"/>
<name>A0ABT9WPQ8_9BACI</name>
<keyword evidence="4" id="KW-0808">Transferase</keyword>
<dbReference type="InterPro" id="IPR051338">
    <property type="entry name" value="NodU/CmcH_Carbamoyltrnsfr"/>
</dbReference>
<gene>
    <name evidence="4" type="ORF">J2S08_001103</name>
</gene>
<evidence type="ECO:0000256" key="1">
    <source>
        <dbReference type="ARBA" id="ARBA00006129"/>
    </source>
</evidence>
<comment type="similarity">
    <text evidence="1">Belongs to the NodU/CmcH family.</text>
</comment>
<organism evidence="4 5">
    <name type="scientific">Bacillus chungangensis</name>
    <dbReference type="NCBI Taxonomy" id="587633"/>
    <lineage>
        <taxon>Bacteria</taxon>
        <taxon>Bacillati</taxon>
        <taxon>Bacillota</taxon>
        <taxon>Bacilli</taxon>
        <taxon>Bacillales</taxon>
        <taxon>Bacillaceae</taxon>
        <taxon>Bacillus</taxon>
    </lineage>
</organism>
<protein>
    <submittedName>
        <fullName evidence="4">Carbamoyltransferase</fullName>
        <ecNumber evidence="4">2.1.3.-</ecNumber>
    </submittedName>
</protein>
<evidence type="ECO:0000259" key="2">
    <source>
        <dbReference type="Pfam" id="PF02543"/>
    </source>
</evidence>
<feature type="domain" description="Carbamoyltransferase C-terminal" evidence="3">
    <location>
        <begin position="412"/>
        <end position="575"/>
    </location>
</feature>
<dbReference type="Proteomes" id="UP001223586">
    <property type="component" value="Unassembled WGS sequence"/>
</dbReference>
<sequence length="607" mass="68378">MGLKGVQLINNSQMKTGTDVNVVGISFGYHDSSCCIIQNGKLVAAAEEERFTRNKHEFSIPQQAFLYCLQEAGISISDIDYLAYYENPSKKLARQIWMGLLPNTSTHRIQALANRLKDPNQYLREIREKLGYTGDIEFIDHHLSHAASSYYFSGFDDAAVMTIDSVGEWATMTYGYGNGNNLSIEEEVNFPDSIGLLYSAVTGYLGFDVNDGEYKVMGLAPYGKPKYVDKIYKLIESSPNGQFRLNMEYFSFLTDDRMYSNNLSELFGQPPRVPESELLDFHKDLAKSLQVVVEEILLQKVNYIHDKFPSDNLCMAGGVALNCVANGRILREGPFKRLFIQPAAGDAGGALGAAAVAYLKLNRAQSIKPMENAYLGPSFTSDYIHKVLESTSINYLDFRNDQDQLLQEVTCNLMEGKVVGWFQGRMEFGPRALGSRSIIADPRDSGMRDLINALVKKRESFRPFAPSVLESKSKEHFDIDHASPYMLETCQVISDLDLPAITHVDHSARIQTVNSKTNPKYTALLERFFERTGCPILLNTSFNMRGEPIVCTPLDAIKCFVKSKLDVLVLEDFVIFQEDVPEIWEYFINRTEDEQKVSVNNLVYTLL</sequence>